<gene>
    <name evidence="1" type="ORF">PEL8287_03693</name>
</gene>
<keyword evidence="2" id="KW-1185">Reference proteome</keyword>
<protein>
    <submittedName>
        <fullName evidence="1">Uncharacterized protein</fullName>
    </submittedName>
</protein>
<evidence type="ECO:0000313" key="1">
    <source>
        <dbReference type="EMBL" id="SLN66632.1"/>
    </source>
</evidence>
<dbReference type="RefSeq" id="WP_085893891.1">
    <property type="nucleotide sequence ID" value="NZ_FWFL01000013.1"/>
</dbReference>
<accession>A0A1Y5TL76</accession>
<dbReference type="OrthoDB" id="10002742at2"/>
<evidence type="ECO:0000313" key="2">
    <source>
        <dbReference type="Proteomes" id="UP000193827"/>
    </source>
</evidence>
<dbReference type="Proteomes" id="UP000193827">
    <property type="component" value="Unassembled WGS sequence"/>
</dbReference>
<reference evidence="1 2" key="1">
    <citation type="submission" date="2017-03" db="EMBL/GenBank/DDBJ databases">
        <authorList>
            <person name="Afonso C.L."/>
            <person name="Miller P.J."/>
            <person name="Scott M.A."/>
            <person name="Spackman E."/>
            <person name="Goraichik I."/>
            <person name="Dimitrov K.M."/>
            <person name="Suarez D.L."/>
            <person name="Swayne D.E."/>
        </authorList>
    </citation>
    <scope>NUCLEOTIDE SEQUENCE [LARGE SCALE GENOMIC DNA]</scope>
    <source>
        <strain evidence="1 2">CECT 8287</strain>
    </source>
</reference>
<name>A0A1Y5TL76_9RHOB</name>
<dbReference type="EMBL" id="FWFL01000013">
    <property type="protein sequence ID" value="SLN66632.1"/>
    <property type="molecule type" value="Genomic_DNA"/>
</dbReference>
<dbReference type="AlphaFoldDB" id="A0A1Y5TL76"/>
<proteinExistence type="predicted"/>
<sequence length="166" mass="19041">MELFPKTEVKTFGECSHCEFLELLGRGENTAGLCIQDESGERKFLVLTSNDQTLLYRLCPYPKGNEVLSYGTDWLLSPYGQIGTPEDAFREKGNILLTSQGTFMVCVESRHEMDEEIVCRFDQAEVFDLTARPPGGFGRRHWRIHYYDREQDARHKLAGKDAQEPD</sequence>
<organism evidence="1 2">
    <name type="scientific">Roseovarius litorisediminis</name>
    <dbReference type="NCBI Taxonomy" id="1312363"/>
    <lineage>
        <taxon>Bacteria</taxon>
        <taxon>Pseudomonadati</taxon>
        <taxon>Pseudomonadota</taxon>
        <taxon>Alphaproteobacteria</taxon>
        <taxon>Rhodobacterales</taxon>
        <taxon>Roseobacteraceae</taxon>
        <taxon>Roseovarius</taxon>
    </lineage>
</organism>